<organism evidence="1 2">
    <name type="scientific">Hallella multisaccharivorax DSM 17128</name>
    <dbReference type="NCBI Taxonomy" id="688246"/>
    <lineage>
        <taxon>Bacteria</taxon>
        <taxon>Pseudomonadati</taxon>
        <taxon>Bacteroidota</taxon>
        <taxon>Bacteroidia</taxon>
        <taxon>Bacteroidales</taxon>
        <taxon>Prevotellaceae</taxon>
        <taxon>Hallella</taxon>
    </lineage>
</organism>
<gene>
    <name evidence="1" type="ORF">Premu_0116</name>
</gene>
<dbReference type="Proteomes" id="UP000002772">
    <property type="component" value="Unassembled WGS sequence"/>
</dbReference>
<dbReference type="STRING" id="688246.Premu_0116"/>
<dbReference type="EMBL" id="GL945017">
    <property type="protein sequence ID" value="EGN55608.1"/>
    <property type="molecule type" value="Genomic_DNA"/>
</dbReference>
<accession>F8N8W3</accession>
<dbReference type="RefSeq" id="WP_007572264.1">
    <property type="nucleotide sequence ID" value="NZ_BPTS01000001.1"/>
</dbReference>
<evidence type="ECO:0000313" key="1">
    <source>
        <dbReference type="EMBL" id="EGN55608.1"/>
    </source>
</evidence>
<dbReference type="OrthoDB" id="1076078at2"/>
<dbReference type="HOGENOM" id="CLU_1553879_0_0_10"/>
<evidence type="ECO:0000313" key="2">
    <source>
        <dbReference type="Proteomes" id="UP000002772"/>
    </source>
</evidence>
<sequence length="172" mass="19271">MILTDYYRFERLEGTLAKLRIDCTASTGSYEPLEEKRATKTLRHTDKRDGCNVGDLFCYFGDVPEQFGGDVHRKAGKALTKSKNISSIYTPDPKSNLGFGDMKGTADALLFVFHDAQSVNGKLQTKAVIEVFVARGYAKDRIALYNELSDGLLDEEMEYLRQQATPEREGAK</sequence>
<dbReference type="eggNOG" id="ENOG5030XR9">
    <property type="taxonomic scope" value="Bacteria"/>
</dbReference>
<name>F8N8W3_9BACT</name>
<protein>
    <submittedName>
        <fullName evidence="1">Uncharacterized protein</fullName>
    </submittedName>
</protein>
<keyword evidence="2" id="KW-1185">Reference proteome</keyword>
<proteinExistence type="predicted"/>
<dbReference type="AlphaFoldDB" id="F8N8W3"/>
<reference evidence="2" key="1">
    <citation type="journal article" date="2011" name="Stand. Genomic Sci.">
        <title>Non-contiguous finished genome sequence of the opportunistic oral pathogen Prevotella multisaccharivorax type strain (PPPA20).</title>
        <authorList>
            <person name="Pati A."/>
            <person name="Gronow S."/>
            <person name="Lu M."/>
            <person name="Lapidus A."/>
            <person name="Nolan M."/>
            <person name="Lucas S."/>
            <person name="Hammon N."/>
            <person name="Deshpande S."/>
            <person name="Cheng J.F."/>
            <person name="Tapia R."/>
            <person name="Han C."/>
            <person name="Goodwin L."/>
            <person name="Pitluck S."/>
            <person name="Liolios K."/>
            <person name="Pagani I."/>
            <person name="Mavromatis K."/>
            <person name="Mikhailova N."/>
            <person name="Huntemann M."/>
            <person name="Chen A."/>
            <person name="Palaniappan K."/>
            <person name="Land M."/>
            <person name="Hauser L."/>
            <person name="Detter J.C."/>
            <person name="Brambilla E.M."/>
            <person name="Rohde M."/>
            <person name="Goker M."/>
            <person name="Woyke T."/>
            <person name="Bristow J."/>
            <person name="Eisen J.A."/>
            <person name="Markowitz V."/>
            <person name="Hugenholtz P."/>
            <person name="Kyrpides N.C."/>
            <person name="Klenk H.P."/>
            <person name="Ivanova N."/>
        </authorList>
    </citation>
    <scope>NUCLEOTIDE SEQUENCE [LARGE SCALE GENOMIC DNA]</scope>
    <source>
        <strain evidence="2">DSM 17128</strain>
    </source>
</reference>